<name>A0A556TQJ1_BAGYA</name>
<gene>
    <name evidence="1" type="ORF">Baya_2785</name>
</gene>
<dbReference type="OrthoDB" id="10461561at2759"/>
<proteinExistence type="predicted"/>
<keyword evidence="2" id="KW-1185">Reference proteome</keyword>
<dbReference type="AlphaFoldDB" id="A0A556TQJ1"/>
<organism evidence="1 2">
    <name type="scientific">Bagarius yarrelli</name>
    <name type="common">Goonch</name>
    <name type="synonym">Bagrus yarrelli</name>
    <dbReference type="NCBI Taxonomy" id="175774"/>
    <lineage>
        <taxon>Eukaryota</taxon>
        <taxon>Metazoa</taxon>
        <taxon>Chordata</taxon>
        <taxon>Craniata</taxon>
        <taxon>Vertebrata</taxon>
        <taxon>Euteleostomi</taxon>
        <taxon>Actinopterygii</taxon>
        <taxon>Neopterygii</taxon>
        <taxon>Teleostei</taxon>
        <taxon>Ostariophysi</taxon>
        <taxon>Siluriformes</taxon>
        <taxon>Sisoridae</taxon>
        <taxon>Sisorinae</taxon>
        <taxon>Bagarius</taxon>
    </lineage>
</organism>
<reference evidence="1 2" key="1">
    <citation type="journal article" date="2019" name="Genome Biol. Evol.">
        <title>Whole-Genome Sequencing of the Giant Devil Catfish, Bagarius yarrelli.</title>
        <authorList>
            <person name="Jiang W."/>
            <person name="Lv Y."/>
            <person name="Cheng L."/>
            <person name="Yang K."/>
            <person name="Chao B."/>
            <person name="Wang X."/>
            <person name="Li Y."/>
            <person name="Pan X."/>
            <person name="You X."/>
            <person name="Zhang Y."/>
            <person name="Yang J."/>
            <person name="Li J."/>
            <person name="Zhang X."/>
            <person name="Liu S."/>
            <person name="Sun C."/>
            <person name="Yang J."/>
            <person name="Shi Q."/>
        </authorList>
    </citation>
    <scope>NUCLEOTIDE SEQUENCE [LARGE SCALE GENOMIC DNA]</scope>
    <source>
        <strain evidence="1">JWS20170419001</strain>
        <tissue evidence="1">Muscle</tissue>
    </source>
</reference>
<accession>A0A556TQJ1</accession>
<comment type="caution">
    <text evidence="1">The sequence shown here is derived from an EMBL/GenBank/DDBJ whole genome shotgun (WGS) entry which is preliminary data.</text>
</comment>
<dbReference type="EMBL" id="VCAZ01000011">
    <property type="protein sequence ID" value="TSK38369.1"/>
    <property type="molecule type" value="Genomic_DNA"/>
</dbReference>
<evidence type="ECO:0000313" key="1">
    <source>
        <dbReference type="EMBL" id="TSK38369.1"/>
    </source>
</evidence>
<protein>
    <submittedName>
        <fullName evidence="1">Uncharacterized protein</fullName>
    </submittedName>
</protein>
<dbReference type="Proteomes" id="UP000319801">
    <property type="component" value="Unassembled WGS sequence"/>
</dbReference>
<evidence type="ECO:0000313" key="2">
    <source>
        <dbReference type="Proteomes" id="UP000319801"/>
    </source>
</evidence>
<sequence length="128" mass="13608">MAKEATQGHADEGHVIYKGRFSCVDAGVGVHLREKLKEQVAATQGCELASPLPLVALHTSAVTVASRDILSHNGCIVVTSPHAVTRVTSKLRAPPQLQPVRTRGPLQFVIIIKGLTPEASMPLFTPPS</sequence>